<comment type="caution">
    <text evidence="6">The sequence shown here is derived from an EMBL/GenBank/DDBJ whole genome shotgun (WGS) entry which is preliminary data.</text>
</comment>
<dbReference type="PROSITE" id="PS50042">
    <property type="entry name" value="CNMP_BINDING_3"/>
    <property type="match status" value="1"/>
</dbReference>
<keyword evidence="2" id="KW-0238">DNA-binding</keyword>
<evidence type="ECO:0000256" key="3">
    <source>
        <dbReference type="ARBA" id="ARBA00023163"/>
    </source>
</evidence>
<dbReference type="Pfam" id="PF00027">
    <property type="entry name" value="cNMP_binding"/>
    <property type="match status" value="1"/>
</dbReference>
<reference evidence="6" key="2">
    <citation type="journal article" date="2021" name="PeerJ">
        <title>Extensive microbial diversity within the chicken gut microbiome revealed by metagenomics and culture.</title>
        <authorList>
            <person name="Gilroy R."/>
            <person name="Ravi A."/>
            <person name="Getino M."/>
            <person name="Pursley I."/>
            <person name="Horton D.L."/>
            <person name="Alikhan N.F."/>
            <person name="Baker D."/>
            <person name="Gharbi K."/>
            <person name="Hall N."/>
            <person name="Watson M."/>
            <person name="Adriaenssens E.M."/>
            <person name="Foster-Nyarko E."/>
            <person name="Jarju S."/>
            <person name="Secka A."/>
            <person name="Antonio M."/>
            <person name="Oren A."/>
            <person name="Chaudhuri R.R."/>
            <person name="La Ragione R."/>
            <person name="Hildebrand F."/>
            <person name="Pallen M.J."/>
        </authorList>
    </citation>
    <scope>NUCLEOTIDE SEQUENCE</scope>
    <source>
        <strain evidence="6">CHK195-11698</strain>
    </source>
</reference>
<dbReference type="EMBL" id="DVMJ01000053">
    <property type="protein sequence ID" value="HIU13680.1"/>
    <property type="molecule type" value="Genomic_DNA"/>
</dbReference>
<dbReference type="SMART" id="SM00100">
    <property type="entry name" value="cNMP"/>
    <property type="match status" value="1"/>
</dbReference>
<dbReference type="InterPro" id="IPR018490">
    <property type="entry name" value="cNMP-bd_dom_sf"/>
</dbReference>
<dbReference type="SUPFAM" id="SSF51206">
    <property type="entry name" value="cAMP-binding domain-like"/>
    <property type="match status" value="1"/>
</dbReference>
<evidence type="ECO:0000313" key="6">
    <source>
        <dbReference type="EMBL" id="HIU13680.1"/>
    </source>
</evidence>
<gene>
    <name evidence="6" type="ORF">IAD15_06380</name>
</gene>
<evidence type="ECO:0000259" key="5">
    <source>
        <dbReference type="PROSITE" id="PS51063"/>
    </source>
</evidence>
<evidence type="ECO:0000256" key="2">
    <source>
        <dbReference type="ARBA" id="ARBA00023125"/>
    </source>
</evidence>
<dbReference type="GO" id="GO:0003700">
    <property type="term" value="F:DNA-binding transcription factor activity"/>
    <property type="evidence" value="ECO:0007669"/>
    <property type="project" value="TreeGrafter"/>
</dbReference>
<feature type="domain" description="Cyclic nucleotide-binding" evidence="4">
    <location>
        <begin position="1"/>
        <end position="119"/>
    </location>
</feature>
<dbReference type="AlphaFoldDB" id="A0A9D1HNA3"/>
<name>A0A9D1HNA3_9FIRM</name>
<dbReference type="GO" id="GO:0003677">
    <property type="term" value="F:DNA binding"/>
    <property type="evidence" value="ECO:0007669"/>
    <property type="project" value="UniProtKB-KW"/>
</dbReference>
<dbReference type="SUPFAM" id="SSF46785">
    <property type="entry name" value="Winged helix' DNA-binding domain"/>
    <property type="match status" value="1"/>
</dbReference>
<feature type="domain" description="HTH crp-type" evidence="5">
    <location>
        <begin position="133"/>
        <end position="195"/>
    </location>
</feature>
<dbReference type="Proteomes" id="UP000824175">
    <property type="component" value="Unassembled WGS sequence"/>
</dbReference>
<dbReference type="Gene3D" id="2.60.120.10">
    <property type="entry name" value="Jelly Rolls"/>
    <property type="match status" value="1"/>
</dbReference>
<dbReference type="Pfam" id="PF13545">
    <property type="entry name" value="HTH_Crp_2"/>
    <property type="match status" value="1"/>
</dbReference>
<dbReference type="PANTHER" id="PTHR24567:SF74">
    <property type="entry name" value="HTH-TYPE TRANSCRIPTIONAL REGULATOR ARCR"/>
    <property type="match status" value="1"/>
</dbReference>
<accession>A0A9D1HNA3</accession>
<keyword evidence="3" id="KW-0804">Transcription</keyword>
<sequence>MEISENLFHYFTSTGTKMHYQPGEIIYMQEENSHQLYLILAGRVRIFLVSKDGHEITFDILGKGRIFGESSFLQNTNRPVCVSAIEKTQLVCCQLETLYPLILESKELTLTIMQLLSSTNDYLTNLIKKAYFYDRHEKIAAFLLEQKQPVIPFTHEEIALLTGLSRVTVTKIMNDFANRGLLKQAYRKIVIIDRKGLAACIDQ</sequence>
<dbReference type="InterPro" id="IPR014710">
    <property type="entry name" value="RmlC-like_jellyroll"/>
</dbReference>
<dbReference type="CDD" id="cd00038">
    <property type="entry name" value="CAP_ED"/>
    <property type="match status" value="1"/>
</dbReference>
<dbReference type="InterPro" id="IPR000595">
    <property type="entry name" value="cNMP-bd_dom"/>
</dbReference>
<dbReference type="SMART" id="SM00419">
    <property type="entry name" value="HTH_CRP"/>
    <property type="match status" value="1"/>
</dbReference>
<dbReference type="GO" id="GO:0005829">
    <property type="term" value="C:cytosol"/>
    <property type="evidence" value="ECO:0007669"/>
    <property type="project" value="TreeGrafter"/>
</dbReference>
<reference evidence="6" key="1">
    <citation type="submission" date="2020-10" db="EMBL/GenBank/DDBJ databases">
        <authorList>
            <person name="Gilroy R."/>
        </authorList>
    </citation>
    <scope>NUCLEOTIDE SEQUENCE</scope>
    <source>
        <strain evidence="6">CHK195-11698</strain>
    </source>
</reference>
<proteinExistence type="predicted"/>
<dbReference type="PANTHER" id="PTHR24567">
    <property type="entry name" value="CRP FAMILY TRANSCRIPTIONAL REGULATORY PROTEIN"/>
    <property type="match status" value="1"/>
</dbReference>
<dbReference type="InterPro" id="IPR050397">
    <property type="entry name" value="Env_Response_Regulators"/>
</dbReference>
<evidence type="ECO:0000259" key="4">
    <source>
        <dbReference type="PROSITE" id="PS50042"/>
    </source>
</evidence>
<evidence type="ECO:0000313" key="7">
    <source>
        <dbReference type="Proteomes" id="UP000824175"/>
    </source>
</evidence>
<dbReference type="InterPro" id="IPR012318">
    <property type="entry name" value="HTH_CRP"/>
</dbReference>
<dbReference type="InterPro" id="IPR036390">
    <property type="entry name" value="WH_DNA-bd_sf"/>
</dbReference>
<evidence type="ECO:0000256" key="1">
    <source>
        <dbReference type="ARBA" id="ARBA00023015"/>
    </source>
</evidence>
<keyword evidence="1" id="KW-0805">Transcription regulation</keyword>
<protein>
    <submittedName>
        <fullName evidence="6">Crp/Fnr family transcriptional regulator</fullName>
    </submittedName>
</protein>
<organism evidence="6 7">
    <name type="scientific">Candidatus Fimiplasma intestinipullorum</name>
    <dbReference type="NCBI Taxonomy" id="2840825"/>
    <lineage>
        <taxon>Bacteria</taxon>
        <taxon>Bacillati</taxon>
        <taxon>Bacillota</taxon>
        <taxon>Clostridia</taxon>
        <taxon>Eubacteriales</taxon>
        <taxon>Candidatus Fimiplasma</taxon>
    </lineage>
</organism>
<dbReference type="PROSITE" id="PS51063">
    <property type="entry name" value="HTH_CRP_2"/>
    <property type="match status" value="1"/>
</dbReference>